<dbReference type="AlphaFoldDB" id="A0A194WYK9"/>
<dbReference type="RefSeq" id="XP_018067398.1">
    <property type="nucleotide sequence ID" value="XM_018213338.1"/>
</dbReference>
<reference evidence="1 2" key="1">
    <citation type="submission" date="2015-10" db="EMBL/GenBank/DDBJ databases">
        <title>Full genome of DAOMC 229536 Phialocephala scopiformis, a fungal endophyte of spruce producing the potent anti-insectan compound rugulosin.</title>
        <authorList>
            <consortium name="DOE Joint Genome Institute"/>
            <person name="Walker A.K."/>
            <person name="Frasz S.L."/>
            <person name="Seifert K.A."/>
            <person name="Miller J.D."/>
            <person name="Mondo S.J."/>
            <person name="Labutti K."/>
            <person name="Lipzen A."/>
            <person name="Dockter R."/>
            <person name="Kennedy M."/>
            <person name="Grigoriev I.V."/>
            <person name="Spatafora J.W."/>
        </authorList>
    </citation>
    <scope>NUCLEOTIDE SEQUENCE [LARGE SCALE GENOMIC DNA]</scope>
    <source>
        <strain evidence="1 2">CBS 120377</strain>
    </source>
</reference>
<evidence type="ECO:0000313" key="2">
    <source>
        <dbReference type="Proteomes" id="UP000070700"/>
    </source>
</evidence>
<dbReference type="InParanoid" id="A0A194WYK9"/>
<protein>
    <submittedName>
        <fullName evidence="1">Uncharacterized protein</fullName>
    </submittedName>
</protein>
<dbReference type="Proteomes" id="UP000070700">
    <property type="component" value="Unassembled WGS sequence"/>
</dbReference>
<evidence type="ECO:0000313" key="1">
    <source>
        <dbReference type="EMBL" id="KUJ13043.1"/>
    </source>
</evidence>
<proteinExistence type="predicted"/>
<dbReference type="EMBL" id="KQ947423">
    <property type="protein sequence ID" value="KUJ13043.1"/>
    <property type="molecule type" value="Genomic_DNA"/>
</dbReference>
<dbReference type="KEGG" id="psco:LY89DRAFT_673142"/>
<name>A0A194WYK9_MOLSC</name>
<gene>
    <name evidence="1" type="ORF">LY89DRAFT_673142</name>
</gene>
<organism evidence="1 2">
    <name type="scientific">Mollisia scopiformis</name>
    <name type="common">Conifer needle endophyte fungus</name>
    <name type="synonym">Phialocephala scopiformis</name>
    <dbReference type="NCBI Taxonomy" id="149040"/>
    <lineage>
        <taxon>Eukaryota</taxon>
        <taxon>Fungi</taxon>
        <taxon>Dikarya</taxon>
        <taxon>Ascomycota</taxon>
        <taxon>Pezizomycotina</taxon>
        <taxon>Leotiomycetes</taxon>
        <taxon>Helotiales</taxon>
        <taxon>Mollisiaceae</taxon>
        <taxon>Mollisia</taxon>
    </lineage>
</organism>
<dbReference type="GeneID" id="28823064"/>
<sequence>MCSSPAQMSPHLEHHFELGNQSLMHRRSVWEKNDVKERVPFRQGKLLLAGKGVAPFHLKRNAHAFIHRHIPGRDGIIIKQVCGQESALRFVLPCDPDPRNLSIPGLVKPQTPNNKANSLISTMSGTPVLVRIVSSHNQMIKSGIRLPGKAKGLGKFG</sequence>
<keyword evidence="2" id="KW-1185">Reference proteome</keyword>
<accession>A0A194WYK9</accession>